<dbReference type="RefSeq" id="WP_061787758.1">
    <property type="nucleotide sequence ID" value="NZ_CAJZDL010000043.1"/>
</dbReference>
<gene>
    <name evidence="3" type="ORF">NCTC12967_00913</name>
</gene>
<dbReference type="EMBL" id="LR134406">
    <property type="protein sequence ID" value="VEH69640.1"/>
    <property type="molecule type" value="Genomic_DNA"/>
</dbReference>
<name>A0A3S5AGS9_9ACTN</name>
<feature type="region of interest" description="Disordered" evidence="1">
    <location>
        <begin position="88"/>
        <end position="128"/>
    </location>
</feature>
<keyword evidence="2" id="KW-0732">Signal</keyword>
<evidence type="ECO:0000313" key="4">
    <source>
        <dbReference type="Proteomes" id="UP000273044"/>
    </source>
</evidence>
<sequence>MVRRCSRTACGLPAVATLTYVYADSTAVLGPLADVAVPGAFDLCAEHASRTSVPMGWEVIRLPLDRRRNEPEADDELVALANAVREIGLRDEEDVPTTPVDRTPAPKPKPRSTGRRKGGHLRLLPTVE</sequence>
<reference evidence="3 4" key="1">
    <citation type="submission" date="2018-12" db="EMBL/GenBank/DDBJ databases">
        <authorList>
            <consortium name="Pathogen Informatics"/>
        </authorList>
    </citation>
    <scope>NUCLEOTIDE SEQUENCE [LARGE SCALE GENOMIC DNA]</scope>
    <source>
        <strain evidence="3 4">NCTC12967</strain>
    </source>
</reference>
<dbReference type="Pfam" id="PF12005">
    <property type="entry name" value="DUF3499"/>
    <property type="match status" value="1"/>
</dbReference>
<evidence type="ECO:0000256" key="2">
    <source>
        <dbReference type="SAM" id="SignalP"/>
    </source>
</evidence>
<evidence type="ECO:0000313" key="3">
    <source>
        <dbReference type="EMBL" id="VEH69640.1"/>
    </source>
</evidence>
<feature type="signal peptide" evidence="2">
    <location>
        <begin position="1"/>
        <end position="23"/>
    </location>
</feature>
<dbReference type="InterPro" id="IPR021888">
    <property type="entry name" value="DUF3499"/>
</dbReference>
<protein>
    <submittedName>
        <fullName evidence="3">Protein of uncharacterized function (DUF3499)</fullName>
    </submittedName>
</protein>
<dbReference type="AlphaFoldDB" id="A0A3S5AGS9"/>
<dbReference type="Proteomes" id="UP000273044">
    <property type="component" value="Chromosome"/>
</dbReference>
<accession>A0A3S5AGS9</accession>
<keyword evidence="4" id="KW-1185">Reference proteome</keyword>
<evidence type="ECO:0000256" key="1">
    <source>
        <dbReference type="SAM" id="MobiDB-lite"/>
    </source>
</evidence>
<proteinExistence type="predicted"/>
<organism evidence="3 4">
    <name type="scientific">Arachnia propionica</name>
    <dbReference type="NCBI Taxonomy" id="1750"/>
    <lineage>
        <taxon>Bacteria</taxon>
        <taxon>Bacillati</taxon>
        <taxon>Actinomycetota</taxon>
        <taxon>Actinomycetes</taxon>
        <taxon>Propionibacteriales</taxon>
        <taxon>Propionibacteriaceae</taxon>
        <taxon>Arachnia</taxon>
    </lineage>
</organism>
<feature type="compositionally biased region" description="Basic residues" evidence="1">
    <location>
        <begin position="108"/>
        <end position="120"/>
    </location>
</feature>
<feature type="chain" id="PRO_5043188931" evidence="2">
    <location>
        <begin position="24"/>
        <end position="128"/>
    </location>
</feature>
<dbReference type="GeneID" id="64406393"/>